<evidence type="ECO:0000313" key="6">
    <source>
        <dbReference type="Proteomes" id="UP000569951"/>
    </source>
</evidence>
<keyword evidence="4" id="KW-0671">Queuosine biosynthesis</keyword>
<proteinExistence type="predicted"/>
<dbReference type="PANTHER" id="PTHR30307:SF0">
    <property type="entry name" value="S-ADENOSYLMETHIONINE:TRNA RIBOSYLTRANSFERASE-ISOMERASE"/>
    <property type="match status" value="1"/>
</dbReference>
<dbReference type="EMBL" id="JACHHG010000001">
    <property type="protein sequence ID" value="MBB6096870.1"/>
    <property type="molecule type" value="Genomic_DNA"/>
</dbReference>
<accession>A0A841HXE4</accession>
<dbReference type="RefSeq" id="WP_183983729.1">
    <property type="nucleotide sequence ID" value="NZ_JACHHG010000001.1"/>
</dbReference>
<evidence type="ECO:0000256" key="2">
    <source>
        <dbReference type="ARBA" id="ARBA00022679"/>
    </source>
</evidence>
<dbReference type="SUPFAM" id="SSF111337">
    <property type="entry name" value="QueA-like"/>
    <property type="match status" value="1"/>
</dbReference>
<keyword evidence="3" id="KW-0949">S-adenosyl-L-methionine</keyword>
<sequence>MKAAALEFERPAALAARAPAEALGRERDAVRLLVSTPDGHHHSRFANLANFLEAGDLLVVNRSATLPASLAAQGEAGSFVLNLSNRYGPGLWLAEPRRSASEPGGVAPRPQQSFLVGGTGGRFLAPFPRLPRLWFVHLENEREAMRRSGSPIRYGYLEGQYPLGAYQTVFADRPGSAEMPSAARPFTSRVLTDLRARGVELARITLHTGVSSLEVETENLEDHVLYPEAFEVDAAAAQAVNAARAAGRRVIAVGTTVVKALESAWDGRAVRPARGFTRRFLHPGRPVSSVNGLISGLHDPRASHLALLYALAGEEMVRGAYREAVRERYLWHEFGDSHLLLPARSREWVL</sequence>
<gene>
    <name evidence="5" type="ORF">HNR42_000282</name>
</gene>
<protein>
    <submittedName>
        <fullName evidence="5">S-adenosylmethionine:tRNA ribosyltransferase-isomerase</fullName>
        <ecNumber evidence="5">2.4.99.17</ecNumber>
    </submittedName>
</protein>
<dbReference type="Proteomes" id="UP000569951">
    <property type="component" value="Unassembled WGS sequence"/>
</dbReference>
<evidence type="ECO:0000256" key="4">
    <source>
        <dbReference type="ARBA" id="ARBA00022785"/>
    </source>
</evidence>
<comment type="caution">
    <text evidence="5">The sequence shown here is derived from an EMBL/GenBank/DDBJ whole genome shotgun (WGS) entry which is preliminary data.</text>
</comment>
<keyword evidence="1" id="KW-0963">Cytoplasm</keyword>
<dbReference type="EC" id="2.4.99.17" evidence="5"/>
<evidence type="ECO:0000313" key="5">
    <source>
        <dbReference type="EMBL" id="MBB6096870.1"/>
    </source>
</evidence>
<keyword evidence="5" id="KW-0328">Glycosyltransferase</keyword>
<dbReference type="Pfam" id="PF02547">
    <property type="entry name" value="Queuosine_synth"/>
    <property type="match status" value="1"/>
</dbReference>
<dbReference type="GO" id="GO:0051075">
    <property type="term" value="F:S-adenosylmethionine:tRNA ribosyltransferase-isomerase activity"/>
    <property type="evidence" value="ECO:0007669"/>
    <property type="project" value="UniProtKB-EC"/>
</dbReference>
<keyword evidence="5" id="KW-0413">Isomerase</keyword>
<dbReference type="GO" id="GO:0008616">
    <property type="term" value="P:tRNA queuosine(34) biosynthetic process"/>
    <property type="evidence" value="ECO:0007669"/>
    <property type="project" value="UniProtKB-KW"/>
</dbReference>
<dbReference type="PANTHER" id="PTHR30307">
    <property type="entry name" value="S-ADENOSYLMETHIONINE:TRNA RIBOSYLTRANSFERASE-ISOMERASE"/>
    <property type="match status" value="1"/>
</dbReference>
<name>A0A841HXE4_9DEIO</name>
<keyword evidence="2 5" id="KW-0808">Transferase</keyword>
<keyword evidence="6" id="KW-1185">Reference proteome</keyword>
<evidence type="ECO:0000256" key="1">
    <source>
        <dbReference type="ARBA" id="ARBA00022490"/>
    </source>
</evidence>
<dbReference type="InterPro" id="IPR003699">
    <property type="entry name" value="QueA"/>
</dbReference>
<dbReference type="AlphaFoldDB" id="A0A841HXE4"/>
<dbReference type="Gene3D" id="3.40.1780.10">
    <property type="entry name" value="QueA-like"/>
    <property type="match status" value="2"/>
</dbReference>
<dbReference type="InterPro" id="IPR036100">
    <property type="entry name" value="QueA_sf"/>
</dbReference>
<organism evidence="5 6">
    <name type="scientific">Deinobacterium chartae</name>
    <dbReference type="NCBI Taxonomy" id="521158"/>
    <lineage>
        <taxon>Bacteria</taxon>
        <taxon>Thermotogati</taxon>
        <taxon>Deinococcota</taxon>
        <taxon>Deinococci</taxon>
        <taxon>Deinococcales</taxon>
        <taxon>Deinococcaceae</taxon>
        <taxon>Deinobacterium</taxon>
    </lineage>
</organism>
<dbReference type="InterPro" id="IPR042118">
    <property type="entry name" value="QueA_dom1"/>
</dbReference>
<evidence type="ECO:0000256" key="3">
    <source>
        <dbReference type="ARBA" id="ARBA00022691"/>
    </source>
</evidence>
<reference evidence="5 6" key="1">
    <citation type="submission" date="2020-08" db="EMBL/GenBank/DDBJ databases">
        <title>Genomic Encyclopedia of Type Strains, Phase IV (KMG-IV): sequencing the most valuable type-strain genomes for metagenomic binning, comparative biology and taxonomic classification.</title>
        <authorList>
            <person name="Goeker M."/>
        </authorList>
    </citation>
    <scope>NUCLEOTIDE SEQUENCE [LARGE SCALE GENOMIC DNA]</scope>
    <source>
        <strain evidence="5 6">DSM 21458</strain>
    </source>
</reference>